<evidence type="ECO:0000313" key="5">
    <source>
        <dbReference type="Proteomes" id="UP000039865"/>
    </source>
</evidence>
<name>A0A077ZNT1_STYLE</name>
<dbReference type="InterPro" id="IPR003595">
    <property type="entry name" value="Tyr_Pase_cat"/>
</dbReference>
<dbReference type="SMART" id="SM00404">
    <property type="entry name" value="PTPc_motif"/>
    <property type="match status" value="1"/>
</dbReference>
<dbReference type="PANTHER" id="PTHR19134">
    <property type="entry name" value="RECEPTOR-TYPE TYROSINE-PROTEIN PHOSPHATASE"/>
    <property type="match status" value="1"/>
</dbReference>
<organism evidence="4 5">
    <name type="scientific">Stylonychia lemnae</name>
    <name type="common">Ciliate</name>
    <dbReference type="NCBI Taxonomy" id="5949"/>
    <lineage>
        <taxon>Eukaryota</taxon>
        <taxon>Sar</taxon>
        <taxon>Alveolata</taxon>
        <taxon>Ciliophora</taxon>
        <taxon>Intramacronucleata</taxon>
        <taxon>Spirotrichea</taxon>
        <taxon>Stichotrichia</taxon>
        <taxon>Sporadotrichida</taxon>
        <taxon>Oxytrichidae</taxon>
        <taxon>Stylonychinae</taxon>
        <taxon>Stylonychia</taxon>
    </lineage>
</organism>
<dbReference type="InterPro" id="IPR000387">
    <property type="entry name" value="Tyr_Pase_dom"/>
</dbReference>
<dbReference type="EMBL" id="CCKQ01000067">
    <property type="protein sequence ID" value="CDW71129.1"/>
    <property type="molecule type" value="Genomic_DNA"/>
</dbReference>
<accession>A0A077ZNT1</accession>
<dbReference type="PROSITE" id="PS50056">
    <property type="entry name" value="TYR_PHOSPHATASE_2"/>
    <property type="match status" value="1"/>
</dbReference>
<dbReference type="GO" id="GO:0004725">
    <property type="term" value="F:protein tyrosine phosphatase activity"/>
    <property type="evidence" value="ECO:0007669"/>
    <property type="project" value="InterPro"/>
</dbReference>
<dbReference type="InterPro" id="IPR016130">
    <property type="entry name" value="Tyr_Pase_AS"/>
</dbReference>
<dbReference type="OrthoDB" id="10253954at2759"/>
<evidence type="ECO:0000259" key="3">
    <source>
        <dbReference type="PROSITE" id="PS50056"/>
    </source>
</evidence>
<keyword evidence="5" id="KW-1185">Reference proteome</keyword>
<dbReference type="InParanoid" id="A0A077ZNT1"/>
<evidence type="ECO:0000259" key="2">
    <source>
        <dbReference type="PROSITE" id="PS50055"/>
    </source>
</evidence>
<dbReference type="AlphaFoldDB" id="A0A077ZNT1"/>
<feature type="domain" description="Tyrosine-protein phosphatase" evidence="2">
    <location>
        <begin position="68"/>
        <end position="349"/>
    </location>
</feature>
<dbReference type="InterPro" id="IPR000242">
    <property type="entry name" value="PTP_cat"/>
</dbReference>
<dbReference type="PROSITE" id="PS50055">
    <property type="entry name" value="TYR_PHOSPHATASE_PTP"/>
    <property type="match status" value="1"/>
</dbReference>
<feature type="region of interest" description="Disordered" evidence="1">
    <location>
        <begin position="1"/>
        <end position="24"/>
    </location>
</feature>
<dbReference type="InterPro" id="IPR029021">
    <property type="entry name" value="Prot-tyrosine_phosphatase-like"/>
</dbReference>
<gene>
    <name evidence="4" type="primary">Contig8004.g8536</name>
    <name evidence="4" type="ORF">STYLEM_68</name>
</gene>
<dbReference type="PROSITE" id="PS00383">
    <property type="entry name" value="TYR_PHOSPHATASE_1"/>
    <property type="match status" value="1"/>
</dbReference>
<evidence type="ECO:0000256" key="1">
    <source>
        <dbReference type="SAM" id="MobiDB-lite"/>
    </source>
</evidence>
<protein>
    <submittedName>
        <fullName evidence="4">Protein-tyrosine phosphatase</fullName>
    </submittedName>
</protein>
<proteinExistence type="predicted"/>
<dbReference type="Gene3D" id="3.90.190.10">
    <property type="entry name" value="Protein tyrosine phosphatase superfamily"/>
    <property type="match status" value="1"/>
</dbReference>
<sequence length="376" mass="44280">MENRGENMGVGCSKKEEKKYKNHQQQIIEAKTEYQEPQHAKREKAEGYEQEITKQYFTENIISLINESDQEFEELDKITDTKDHKVKLHQPKETIPLLTNQKTMIQGSFYKMMVVETTTLTLTMSMQTTINLTKVQQGPLKKHKNKLIAAQGPMNNTVFHFWQMINQEKVSLILALCNLIEGGRQKCDKYWVEENKSHSFLENFKISTIKVESLGKFLIKRTFKLTFDGQSREVIQLHYMGWPDHDVPSGESMKEFQQVINMCTEWLLLNTDNNFKCMFHCSAGIGRTGTTIGLAHLQIKIMQQMVNGIQLDNVKFSVFSTIRQIREQRAHLVQMRDQYSFIYHYLNVWLENKEYKQYIEVNRKKIKVDHSEYQEQ</sequence>
<dbReference type="Pfam" id="PF00102">
    <property type="entry name" value="Y_phosphatase"/>
    <property type="match status" value="1"/>
</dbReference>
<reference evidence="4 5" key="1">
    <citation type="submission" date="2014-06" db="EMBL/GenBank/DDBJ databases">
        <authorList>
            <person name="Swart Estienne"/>
        </authorList>
    </citation>
    <scope>NUCLEOTIDE SEQUENCE [LARGE SCALE GENOMIC DNA]</scope>
    <source>
        <strain evidence="4 5">130c</strain>
    </source>
</reference>
<dbReference type="Proteomes" id="UP000039865">
    <property type="component" value="Unassembled WGS sequence"/>
</dbReference>
<dbReference type="PRINTS" id="PR00700">
    <property type="entry name" value="PRTYPHPHTASE"/>
</dbReference>
<dbReference type="SUPFAM" id="SSF52799">
    <property type="entry name" value="(Phosphotyrosine protein) phosphatases II"/>
    <property type="match status" value="1"/>
</dbReference>
<dbReference type="PANTHER" id="PTHR19134:SF449">
    <property type="entry name" value="TYROSINE-PROTEIN PHOSPHATASE 1"/>
    <property type="match status" value="1"/>
</dbReference>
<feature type="domain" description="Tyrosine specific protein phosphatases" evidence="3">
    <location>
        <begin position="254"/>
        <end position="340"/>
    </location>
</feature>
<dbReference type="SMART" id="SM00194">
    <property type="entry name" value="PTPc"/>
    <property type="match status" value="1"/>
</dbReference>
<evidence type="ECO:0000313" key="4">
    <source>
        <dbReference type="EMBL" id="CDW71129.1"/>
    </source>
</evidence>
<dbReference type="InterPro" id="IPR050348">
    <property type="entry name" value="Protein-Tyr_Phosphatase"/>
</dbReference>
<dbReference type="CDD" id="cd00047">
    <property type="entry name" value="PTPc"/>
    <property type="match status" value="1"/>
</dbReference>